<organism evidence="2 3">
    <name type="scientific">Thalassotalea castellviae</name>
    <dbReference type="NCBI Taxonomy" id="3075612"/>
    <lineage>
        <taxon>Bacteria</taxon>
        <taxon>Pseudomonadati</taxon>
        <taxon>Pseudomonadota</taxon>
        <taxon>Gammaproteobacteria</taxon>
        <taxon>Alteromonadales</taxon>
        <taxon>Colwelliaceae</taxon>
        <taxon>Thalassotalea</taxon>
    </lineage>
</organism>
<dbReference type="RefSeq" id="WP_311576345.1">
    <property type="nucleotide sequence ID" value="NZ_JAVRIF010000001.1"/>
</dbReference>
<name>A0ABU2ZWN6_9GAMM</name>
<dbReference type="EMBL" id="JAVRIF010000001">
    <property type="protein sequence ID" value="MDT0602329.1"/>
    <property type="molecule type" value="Genomic_DNA"/>
</dbReference>
<feature type="transmembrane region" description="Helical" evidence="1">
    <location>
        <begin position="37"/>
        <end position="55"/>
    </location>
</feature>
<keyword evidence="1" id="KW-0472">Membrane</keyword>
<reference evidence="2 3" key="1">
    <citation type="submission" date="2023-09" db="EMBL/GenBank/DDBJ databases">
        <authorList>
            <person name="Rey-Velasco X."/>
        </authorList>
    </citation>
    <scope>NUCLEOTIDE SEQUENCE [LARGE SCALE GENOMIC DNA]</scope>
    <source>
        <strain evidence="2 3">W431</strain>
    </source>
</reference>
<feature type="transmembrane region" description="Helical" evidence="1">
    <location>
        <begin position="100"/>
        <end position="122"/>
    </location>
</feature>
<gene>
    <name evidence="2" type="ORF">RM573_01860</name>
</gene>
<keyword evidence="1" id="KW-0812">Transmembrane</keyword>
<evidence type="ECO:0008006" key="4">
    <source>
        <dbReference type="Google" id="ProtNLM"/>
    </source>
</evidence>
<keyword evidence="1" id="KW-1133">Transmembrane helix</keyword>
<dbReference type="Proteomes" id="UP001266357">
    <property type="component" value="Unassembled WGS sequence"/>
</dbReference>
<proteinExistence type="predicted"/>
<keyword evidence="3" id="KW-1185">Reference proteome</keyword>
<evidence type="ECO:0000256" key="1">
    <source>
        <dbReference type="SAM" id="Phobius"/>
    </source>
</evidence>
<evidence type="ECO:0000313" key="3">
    <source>
        <dbReference type="Proteomes" id="UP001266357"/>
    </source>
</evidence>
<evidence type="ECO:0000313" key="2">
    <source>
        <dbReference type="EMBL" id="MDT0602329.1"/>
    </source>
</evidence>
<feature type="transmembrane region" description="Helical" evidence="1">
    <location>
        <begin position="167"/>
        <end position="188"/>
    </location>
</feature>
<protein>
    <recommendedName>
        <fullName evidence="4">FTR1 family iron permease</fullName>
    </recommendedName>
</protein>
<feature type="transmembrane region" description="Helical" evidence="1">
    <location>
        <begin position="6"/>
        <end position="25"/>
    </location>
</feature>
<feature type="transmembrane region" description="Helical" evidence="1">
    <location>
        <begin position="61"/>
        <end position="88"/>
    </location>
</feature>
<feature type="transmembrane region" description="Helical" evidence="1">
    <location>
        <begin position="232"/>
        <end position="250"/>
    </location>
</feature>
<comment type="caution">
    <text evidence="2">The sequence shown here is derived from an EMBL/GenBank/DDBJ whole genome shotgun (WGS) entry which is preliminary data.</text>
</comment>
<accession>A0ABU2ZWN6</accession>
<sequence>MLINTVILFLKDLLPIFILFCLLKANLANMQLSKRAIGLIFLASGIGIFATFKWLPFISELWGGAGIEILTTFEILLVYLALGTTASFAIKNQPPTSPQLYIVAAAFVVFVVLNTSTFIVFLESYLSNSESINIVVAGLTIGFGISLSFSALLLFLLLWLNKKNYRGVTYTFWTLFLTGQLCEVINLLQQVDIVNMSGALWDSSSFIEDSSEYGHLLNALVGYEAQPSFEFISLYSLSLFMLTSYFYCYAHSKTDESINNRVGN</sequence>
<feature type="transmembrane region" description="Helical" evidence="1">
    <location>
        <begin position="134"/>
        <end position="160"/>
    </location>
</feature>